<keyword evidence="1" id="KW-0175">Coiled coil</keyword>
<sequence>MKKLLITSVIGALLFITVTANAQQTREERKALKQARKELAQLNAQLRYLTARSSTFTPDTAGFYAQKLRLEADLASNLGTFGQRDEYKKQLAEINKVLSEARATPKYAGNRNDTLIRDLHFRITQLELATQKFSVKRLNNAYDDVIPREMSRLEAKQRKQSNELRREEADLTKLYAMQADKDPVMGYLGLIYNPTKHTVAHFYVYDAEGRRVDGASCRLEPGQYREIYLLPGEYIGKIYVRGEPAGCDRISSGASRNSYIMGKNYHWHLYLNKEV</sequence>
<gene>
    <name evidence="3" type="ORF">CVU83_00435</name>
</gene>
<protein>
    <submittedName>
        <fullName evidence="3">Uncharacterized protein</fullName>
    </submittedName>
</protein>
<evidence type="ECO:0000256" key="2">
    <source>
        <dbReference type="SAM" id="SignalP"/>
    </source>
</evidence>
<feature type="coiled-coil region" evidence="1">
    <location>
        <begin position="22"/>
        <end position="52"/>
    </location>
</feature>
<accession>A0A2N2E3G6</accession>
<proteinExistence type="predicted"/>
<evidence type="ECO:0000256" key="1">
    <source>
        <dbReference type="SAM" id="Coils"/>
    </source>
</evidence>
<feature type="chain" id="PRO_5014858631" evidence="2">
    <location>
        <begin position="23"/>
        <end position="275"/>
    </location>
</feature>
<evidence type="ECO:0000313" key="4">
    <source>
        <dbReference type="Proteomes" id="UP000233325"/>
    </source>
</evidence>
<dbReference type="Proteomes" id="UP000233325">
    <property type="component" value="Unassembled WGS sequence"/>
</dbReference>
<reference evidence="3 4" key="1">
    <citation type="journal article" date="2017" name="ISME J.">
        <title>Potential for microbial H2 and metal transformations associated with novel bacteria and archaea in deep terrestrial subsurface sediments.</title>
        <authorList>
            <person name="Hernsdorf A.W."/>
            <person name="Amano Y."/>
            <person name="Miyakawa K."/>
            <person name="Ise K."/>
            <person name="Suzuki Y."/>
            <person name="Anantharaman K."/>
            <person name="Probst A."/>
            <person name="Burstein D."/>
            <person name="Thomas B.C."/>
            <person name="Banfield J.F."/>
        </authorList>
    </citation>
    <scope>NUCLEOTIDE SEQUENCE [LARGE SCALE GENOMIC DNA]</scope>
    <source>
        <strain evidence="3">HGW-Falkowbacteria-2</strain>
    </source>
</reference>
<name>A0A2N2E3G6_9BACT</name>
<dbReference type="AlphaFoldDB" id="A0A2N2E3G6"/>
<feature type="signal peptide" evidence="2">
    <location>
        <begin position="1"/>
        <end position="22"/>
    </location>
</feature>
<evidence type="ECO:0000313" key="3">
    <source>
        <dbReference type="EMBL" id="PKM89275.1"/>
    </source>
</evidence>
<keyword evidence="2" id="KW-0732">Signal</keyword>
<comment type="caution">
    <text evidence="3">The sequence shown here is derived from an EMBL/GenBank/DDBJ whole genome shotgun (WGS) entry which is preliminary data.</text>
</comment>
<organism evidence="3 4">
    <name type="scientific">Candidatus Falkowbacteria bacterium HGW-Falkowbacteria-2</name>
    <dbReference type="NCBI Taxonomy" id="2013769"/>
    <lineage>
        <taxon>Bacteria</taxon>
        <taxon>Candidatus Falkowiibacteriota</taxon>
    </lineage>
</organism>
<dbReference type="EMBL" id="PHAH01000003">
    <property type="protein sequence ID" value="PKM89275.1"/>
    <property type="molecule type" value="Genomic_DNA"/>
</dbReference>